<dbReference type="AlphaFoldDB" id="A0A7Y8Y324"/>
<organism evidence="2 3">
    <name type="scientific">Flavobacterium agri</name>
    <dbReference type="NCBI Taxonomy" id="2743471"/>
    <lineage>
        <taxon>Bacteria</taxon>
        <taxon>Pseudomonadati</taxon>
        <taxon>Bacteroidota</taxon>
        <taxon>Flavobacteriia</taxon>
        <taxon>Flavobacteriales</taxon>
        <taxon>Flavobacteriaceae</taxon>
        <taxon>Flavobacterium</taxon>
    </lineage>
</organism>
<dbReference type="EMBL" id="JACBJI010000004">
    <property type="protein sequence ID" value="NYA71621.1"/>
    <property type="molecule type" value="Genomic_DNA"/>
</dbReference>
<protein>
    <submittedName>
        <fullName evidence="2">Uncharacterized protein</fullName>
    </submittedName>
</protein>
<feature type="chain" id="PRO_5030699695" evidence="1">
    <location>
        <begin position="21"/>
        <end position="169"/>
    </location>
</feature>
<evidence type="ECO:0000313" key="2">
    <source>
        <dbReference type="EMBL" id="NYA71621.1"/>
    </source>
</evidence>
<keyword evidence="1" id="KW-0732">Signal</keyword>
<sequence length="169" mass="19374">MVVKKIYAVVCVLAVCALFGFTLPQKNTGHYEQWLDKNHIGHKIKMSKKGSKDVYWVDYLGDVQSIKKEVFKFVTITYDTAEKHGVQSKLLAFNSKNELLGGYFIGSANDLPTKICHNRLVFDYKQSKNACQQITKVDFFKGIPPRLFVACQDKEATIYEFYPDMKAEK</sequence>
<name>A0A7Y8Y324_9FLAO</name>
<accession>A0A7Y8Y324</accession>
<reference evidence="2 3" key="1">
    <citation type="submission" date="2020-07" db="EMBL/GenBank/DDBJ databases">
        <authorList>
            <person name="Sun Q."/>
        </authorList>
    </citation>
    <scope>NUCLEOTIDE SEQUENCE [LARGE SCALE GENOMIC DNA]</scope>
    <source>
        <strain evidence="2 3">MAH-1</strain>
    </source>
</reference>
<evidence type="ECO:0000256" key="1">
    <source>
        <dbReference type="SAM" id="SignalP"/>
    </source>
</evidence>
<dbReference type="RefSeq" id="WP_176006417.1">
    <property type="nucleotide sequence ID" value="NZ_JABWMI010000011.1"/>
</dbReference>
<comment type="caution">
    <text evidence="2">The sequence shown here is derived from an EMBL/GenBank/DDBJ whole genome shotgun (WGS) entry which is preliminary data.</text>
</comment>
<keyword evidence="3" id="KW-1185">Reference proteome</keyword>
<dbReference type="Proteomes" id="UP000535020">
    <property type="component" value="Unassembled WGS sequence"/>
</dbReference>
<feature type="signal peptide" evidence="1">
    <location>
        <begin position="1"/>
        <end position="20"/>
    </location>
</feature>
<evidence type="ECO:0000313" key="3">
    <source>
        <dbReference type="Proteomes" id="UP000535020"/>
    </source>
</evidence>
<proteinExistence type="predicted"/>
<gene>
    <name evidence="2" type="ORF">HZF10_11860</name>
</gene>